<dbReference type="EMBL" id="JBANRG010000020">
    <property type="protein sequence ID" value="KAK7456988.1"/>
    <property type="molecule type" value="Genomic_DNA"/>
</dbReference>
<gene>
    <name evidence="1" type="ORF">VKT23_010291</name>
</gene>
<reference evidence="1 2" key="1">
    <citation type="submission" date="2024-01" db="EMBL/GenBank/DDBJ databases">
        <title>A draft genome for the cacao thread blight pathogen Marasmiellus scandens.</title>
        <authorList>
            <person name="Baruah I.K."/>
            <person name="Leung J."/>
            <person name="Bukari Y."/>
            <person name="Amoako-Attah I."/>
            <person name="Meinhardt L.W."/>
            <person name="Bailey B.A."/>
            <person name="Cohen S.P."/>
        </authorList>
    </citation>
    <scope>NUCLEOTIDE SEQUENCE [LARGE SCALE GENOMIC DNA]</scope>
    <source>
        <strain evidence="1 2">GH-19</strain>
    </source>
</reference>
<proteinExistence type="predicted"/>
<evidence type="ECO:0000313" key="1">
    <source>
        <dbReference type="EMBL" id="KAK7456988.1"/>
    </source>
</evidence>
<protein>
    <submittedName>
        <fullName evidence="1">Uncharacterized protein</fullName>
    </submittedName>
</protein>
<organism evidence="1 2">
    <name type="scientific">Marasmiellus scandens</name>
    <dbReference type="NCBI Taxonomy" id="2682957"/>
    <lineage>
        <taxon>Eukaryota</taxon>
        <taxon>Fungi</taxon>
        <taxon>Dikarya</taxon>
        <taxon>Basidiomycota</taxon>
        <taxon>Agaricomycotina</taxon>
        <taxon>Agaricomycetes</taxon>
        <taxon>Agaricomycetidae</taxon>
        <taxon>Agaricales</taxon>
        <taxon>Marasmiineae</taxon>
        <taxon>Omphalotaceae</taxon>
        <taxon>Marasmiellus</taxon>
    </lineage>
</organism>
<name>A0ABR1JDY5_9AGAR</name>
<comment type="caution">
    <text evidence="1">The sequence shown here is derived from an EMBL/GenBank/DDBJ whole genome shotgun (WGS) entry which is preliminary data.</text>
</comment>
<accession>A0ABR1JDY5</accession>
<keyword evidence="2" id="KW-1185">Reference proteome</keyword>
<evidence type="ECO:0000313" key="2">
    <source>
        <dbReference type="Proteomes" id="UP001498398"/>
    </source>
</evidence>
<sequence>MALEHLQMELHSILETLVSQCHRWRHVTWAPLHATGRFTSPLEVKRALPLLKSLELRGPVTSAAQSPVGIFAAEAGLEPTQLPPYSRLEDWLRHTWTGCETLSRPSVSDSRAIMWTAKE</sequence>
<dbReference type="Proteomes" id="UP001498398">
    <property type="component" value="Unassembled WGS sequence"/>
</dbReference>